<dbReference type="PANTHER" id="PTHR32282:SF11">
    <property type="entry name" value="PENICILLIN-BINDING PROTEIN 1B"/>
    <property type="match status" value="1"/>
</dbReference>
<keyword evidence="20" id="KW-0961">Cell wall biogenesis/degradation</keyword>
<keyword evidence="13 28" id="KW-0808">Transferase</keyword>
<comment type="pathway">
    <text evidence="25">Glycan biosynthesis.</text>
</comment>
<keyword evidence="14" id="KW-0378">Hydrolase</keyword>
<evidence type="ECO:0000256" key="2">
    <source>
        <dbReference type="ARBA" id="ARBA00004533"/>
    </source>
</evidence>
<dbReference type="EC" id="2.4.99.28" evidence="23"/>
<organism evidence="28 29">
    <name type="scientific">Salmonella enterica subsp. enterica serovar Poona</name>
    <dbReference type="NCBI Taxonomy" id="436295"/>
    <lineage>
        <taxon>Bacteria</taxon>
        <taxon>Pseudomonadati</taxon>
        <taxon>Pseudomonadota</taxon>
        <taxon>Gammaproteobacteria</taxon>
        <taxon>Enterobacterales</taxon>
        <taxon>Enterobacteriaceae</taxon>
        <taxon>Salmonella</taxon>
    </lineage>
</organism>
<dbReference type="GO" id="GO:0046677">
    <property type="term" value="P:response to antibiotic"/>
    <property type="evidence" value="ECO:0007669"/>
    <property type="project" value="UniProtKB-KW"/>
</dbReference>
<evidence type="ECO:0000256" key="9">
    <source>
        <dbReference type="ARBA" id="ARBA00022519"/>
    </source>
</evidence>
<evidence type="ECO:0000256" key="21">
    <source>
        <dbReference type="ARBA" id="ARBA00032454"/>
    </source>
</evidence>
<evidence type="ECO:0000256" key="3">
    <source>
        <dbReference type="ARBA" id="ARBA00004752"/>
    </source>
</evidence>
<evidence type="ECO:0000256" key="11">
    <source>
        <dbReference type="ARBA" id="ARBA00022670"/>
    </source>
</evidence>
<dbReference type="InterPro" id="IPR012338">
    <property type="entry name" value="Beta-lactam/transpept-like"/>
</dbReference>
<keyword evidence="10" id="KW-0121">Carboxypeptidase</keyword>
<gene>
    <name evidence="28" type="primary">mrcB</name>
    <name evidence="28" type="synonym">ponB</name>
    <name evidence="28" type="ORF">C9F10_29755</name>
</gene>
<dbReference type="GO" id="GO:0009252">
    <property type="term" value="P:peptidoglycan biosynthetic process"/>
    <property type="evidence" value="ECO:0007669"/>
    <property type="project" value="UniProtKB-KW"/>
</dbReference>
<evidence type="ECO:0000256" key="25">
    <source>
        <dbReference type="ARBA" id="ARBA00060592"/>
    </source>
</evidence>
<accession>A0A659RVJ1</accession>
<dbReference type="EC" id="3.4.16.4" evidence="6"/>
<dbReference type="Gene3D" id="3.40.710.10">
    <property type="entry name" value="DD-peptidase/beta-lactamase superfamily"/>
    <property type="match status" value="1"/>
</dbReference>
<dbReference type="FunFam" id="3.40.710.10:FF:000006">
    <property type="entry name" value="Penicillin-binding protein 1B"/>
    <property type="match status" value="1"/>
</dbReference>
<evidence type="ECO:0000256" key="1">
    <source>
        <dbReference type="ARBA" id="ARBA00002624"/>
    </source>
</evidence>
<evidence type="ECO:0000256" key="15">
    <source>
        <dbReference type="ARBA" id="ARBA00022960"/>
    </source>
</evidence>
<dbReference type="PANTHER" id="PTHR32282">
    <property type="entry name" value="BINDING PROTEIN TRANSPEPTIDASE, PUTATIVE-RELATED"/>
    <property type="match status" value="1"/>
</dbReference>
<evidence type="ECO:0000256" key="12">
    <source>
        <dbReference type="ARBA" id="ARBA00022676"/>
    </source>
</evidence>
<dbReference type="GO" id="GO:0071555">
    <property type="term" value="P:cell wall organization"/>
    <property type="evidence" value="ECO:0007669"/>
    <property type="project" value="UniProtKB-KW"/>
</dbReference>
<keyword evidence="16" id="KW-0573">Peptidoglycan synthesis</keyword>
<comment type="similarity">
    <text evidence="5">In the N-terminal section; belongs to the glycosyltransferase 51 family.</text>
</comment>
<dbReference type="InterPro" id="IPR050396">
    <property type="entry name" value="Glycosyltr_51/Transpeptidase"/>
</dbReference>
<evidence type="ECO:0000256" key="20">
    <source>
        <dbReference type="ARBA" id="ARBA00023316"/>
    </source>
</evidence>
<dbReference type="InterPro" id="IPR001460">
    <property type="entry name" value="PCN-bd_Tpept"/>
</dbReference>
<comment type="function">
    <text evidence="1">Cell wall formation. Synthesis of cross-linked peptidoglycan from the lipid intermediates. The enzyme has a penicillin-insensitive transglycosylase N-terminal domain (formation of linear glycan strands) and a penicillin-sensitive transpeptidase C-terminal domain (cross-linking of the peptide subunits).</text>
</comment>
<evidence type="ECO:0000256" key="17">
    <source>
        <dbReference type="ARBA" id="ARBA00023136"/>
    </source>
</evidence>
<evidence type="ECO:0000256" key="18">
    <source>
        <dbReference type="ARBA" id="ARBA00023251"/>
    </source>
</evidence>
<evidence type="ECO:0000256" key="5">
    <source>
        <dbReference type="ARBA" id="ARBA00007739"/>
    </source>
</evidence>
<evidence type="ECO:0000313" key="28">
    <source>
        <dbReference type="EMBL" id="TGD09765.1"/>
    </source>
</evidence>
<keyword evidence="15" id="KW-0133">Cell shape</keyword>
<dbReference type="GO" id="GO:0008360">
    <property type="term" value="P:regulation of cell shape"/>
    <property type="evidence" value="ECO:0007669"/>
    <property type="project" value="UniProtKB-KW"/>
</dbReference>
<evidence type="ECO:0000256" key="14">
    <source>
        <dbReference type="ARBA" id="ARBA00022801"/>
    </source>
</evidence>
<feature type="compositionally biased region" description="Low complexity" evidence="26">
    <location>
        <begin position="358"/>
        <end position="370"/>
    </location>
</feature>
<sequence>VAGSPALKKQRKLSDLETAMVVVDRFSGEVRAMVGGAEPQYAGYNRAMQARRSIGSLAKPATYLTALSQPNLYRLNTWIADAPISLRQPNGQVWSPQNDDRRYSESGKVMLVDALTRSMNVPTVNLGMALGLPAVTDTWTKLGVPKDQLNPVPAMLLGALNLTPIEVAQAFQTIASGGNRAPLSALRSVIAEDGKVLYQSYPQAERAVPAQAAYLTLWTMQQVVQRGTGRQLGAKYPGLHLAGKTGTTNNNVDTWFAGIDGSQVTITWVGRDNNQPTKLYGASGAMAIYQRYLANQTPTPLVLTPPEDVVDMGVDYDGNFVCSGGMRTLPVWTDDPNTLCQQGEMMQQQQPSGNPFDQSSQPQQPAQQQPPKEEKSDGVAGWIKEMFGGN</sequence>
<keyword evidence="17" id="KW-0472">Membrane</keyword>
<keyword evidence="12" id="KW-0328">Glycosyltransferase</keyword>
<comment type="catalytic activity">
    <reaction evidence="22">
        <text>Preferential cleavage: (Ac)2-L-Lys-D-Ala-|-D-Ala. Also transpeptidation of peptidyl-alanyl moieties that are N-acyl substituents of D-alanine.</text>
        <dbReference type="EC" id="3.4.16.4"/>
    </reaction>
</comment>
<name>A0A659RVJ1_SALET</name>
<feature type="region of interest" description="Disordered" evidence="26">
    <location>
        <begin position="344"/>
        <end position="390"/>
    </location>
</feature>
<evidence type="ECO:0000256" key="7">
    <source>
        <dbReference type="ARBA" id="ARBA00018637"/>
    </source>
</evidence>
<evidence type="ECO:0000256" key="16">
    <source>
        <dbReference type="ARBA" id="ARBA00022984"/>
    </source>
</evidence>
<evidence type="ECO:0000256" key="22">
    <source>
        <dbReference type="ARBA" id="ARBA00034000"/>
    </source>
</evidence>
<keyword evidence="11" id="KW-0645">Protease</keyword>
<dbReference type="GO" id="GO:0006508">
    <property type="term" value="P:proteolysis"/>
    <property type="evidence" value="ECO:0007669"/>
    <property type="project" value="UniProtKB-KW"/>
</dbReference>
<evidence type="ECO:0000256" key="8">
    <source>
        <dbReference type="ARBA" id="ARBA00022475"/>
    </source>
</evidence>
<dbReference type="GO" id="GO:0005886">
    <property type="term" value="C:plasma membrane"/>
    <property type="evidence" value="ECO:0007669"/>
    <property type="project" value="UniProtKB-SubCell"/>
</dbReference>
<keyword evidence="18" id="KW-0046">Antibiotic resistance</keyword>
<proteinExistence type="inferred from homology"/>
<evidence type="ECO:0000256" key="24">
    <source>
        <dbReference type="ARBA" id="ARBA00049902"/>
    </source>
</evidence>
<protein>
    <recommendedName>
        <fullName evidence="7">Penicillin-binding protein 1B</fullName>
        <ecNumber evidence="23">2.4.99.28</ecNumber>
        <ecNumber evidence="6">3.4.16.4</ecNumber>
    </recommendedName>
    <alternativeName>
        <fullName evidence="21">Murein polymerase</fullName>
    </alternativeName>
</protein>
<evidence type="ECO:0000256" key="13">
    <source>
        <dbReference type="ARBA" id="ARBA00022679"/>
    </source>
</evidence>
<evidence type="ECO:0000256" key="6">
    <source>
        <dbReference type="ARBA" id="ARBA00012448"/>
    </source>
</evidence>
<comment type="similarity">
    <text evidence="4">In the C-terminal section; belongs to the transpeptidase family.</text>
</comment>
<dbReference type="GO" id="GO:0030288">
    <property type="term" value="C:outer membrane-bounded periplasmic space"/>
    <property type="evidence" value="ECO:0007669"/>
    <property type="project" value="TreeGrafter"/>
</dbReference>
<comment type="pathway">
    <text evidence="3">Cell wall biogenesis; peptidoglycan biosynthesis.</text>
</comment>
<keyword evidence="9" id="KW-0997">Cell inner membrane</keyword>
<dbReference type="GO" id="GO:0008658">
    <property type="term" value="F:penicillin binding"/>
    <property type="evidence" value="ECO:0007669"/>
    <property type="project" value="InterPro"/>
</dbReference>
<dbReference type="Proteomes" id="UP000297989">
    <property type="component" value="Unassembled WGS sequence"/>
</dbReference>
<dbReference type="Pfam" id="PF00905">
    <property type="entry name" value="Transpeptidase"/>
    <property type="match status" value="1"/>
</dbReference>
<dbReference type="GO" id="GO:0008955">
    <property type="term" value="F:peptidoglycan glycosyltransferase activity"/>
    <property type="evidence" value="ECO:0007669"/>
    <property type="project" value="UniProtKB-EC"/>
</dbReference>
<dbReference type="AlphaFoldDB" id="A0A659RVJ1"/>
<keyword evidence="19" id="KW-0511">Multifunctional enzyme</keyword>
<evidence type="ECO:0000259" key="27">
    <source>
        <dbReference type="Pfam" id="PF00905"/>
    </source>
</evidence>
<comment type="catalytic activity">
    <reaction evidence="24">
        <text>[GlcNAc-(1-&gt;4)-Mur2Ac(oyl-L-Ala-gamma-D-Glu-L-Lys-D-Ala-D-Ala)](n)-di-trans,octa-cis-undecaprenyl diphosphate + beta-D-GlcNAc-(1-&gt;4)-Mur2Ac(oyl-L-Ala-gamma-D-Glu-L-Lys-D-Ala-D-Ala)-di-trans,octa-cis-undecaprenyl diphosphate = [GlcNAc-(1-&gt;4)-Mur2Ac(oyl-L-Ala-gamma-D-Glu-L-Lys-D-Ala-D-Ala)](n+1)-di-trans,octa-cis-undecaprenyl diphosphate + di-trans,octa-cis-undecaprenyl diphosphate + H(+)</text>
        <dbReference type="Rhea" id="RHEA:23708"/>
        <dbReference type="Rhea" id="RHEA-COMP:9602"/>
        <dbReference type="Rhea" id="RHEA-COMP:9603"/>
        <dbReference type="ChEBI" id="CHEBI:15378"/>
        <dbReference type="ChEBI" id="CHEBI:58405"/>
        <dbReference type="ChEBI" id="CHEBI:60033"/>
        <dbReference type="ChEBI" id="CHEBI:78435"/>
        <dbReference type="EC" id="2.4.99.28"/>
    </reaction>
</comment>
<feature type="domain" description="Penicillin-binding protein transpeptidase" evidence="27">
    <location>
        <begin position="19"/>
        <end position="261"/>
    </location>
</feature>
<dbReference type="EMBL" id="PYKK01001997">
    <property type="protein sequence ID" value="TGD09765.1"/>
    <property type="molecule type" value="Genomic_DNA"/>
</dbReference>
<reference evidence="28 29" key="1">
    <citation type="submission" date="2018-03" db="EMBL/GenBank/DDBJ databases">
        <title>Non-Typhoidal Salmonella genome sequencing and assembly.</title>
        <authorList>
            <person name="Matchawe C."/>
        </authorList>
    </citation>
    <scope>NUCLEOTIDE SEQUENCE [LARGE SCALE GENOMIC DNA]</scope>
    <source>
        <strain evidence="28 29">8EV</strain>
    </source>
</reference>
<feature type="non-terminal residue" evidence="28">
    <location>
        <position position="1"/>
    </location>
</feature>
<keyword evidence="8" id="KW-1003">Cell membrane</keyword>
<evidence type="ECO:0000256" key="26">
    <source>
        <dbReference type="SAM" id="MobiDB-lite"/>
    </source>
</evidence>
<evidence type="ECO:0000313" key="29">
    <source>
        <dbReference type="Proteomes" id="UP000297989"/>
    </source>
</evidence>
<comment type="subcellular location">
    <subcellularLocation>
        <location evidence="2">Cell inner membrane</location>
    </subcellularLocation>
</comment>
<dbReference type="SUPFAM" id="SSF56601">
    <property type="entry name" value="beta-lactamase/transpeptidase-like"/>
    <property type="match status" value="1"/>
</dbReference>
<evidence type="ECO:0000256" key="10">
    <source>
        <dbReference type="ARBA" id="ARBA00022645"/>
    </source>
</evidence>
<evidence type="ECO:0000256" key="4">
    <source>
        <dbReference type="ARBA" id="ARBA00007090"/>
    </source>
</evidence>
<evidence type="ECO:0000256" key="19">
    <source>
        <dbReference type="ARBA" id="ARBA00023268"/>
    </source>
</evidence>
<comment type="caution">
    <text evidence="28">The sequence shown here is derived from an EMBL/GenBank/DDBJ whole genome shotgun (WGS) entry which is preliminary data.</text>
</comment>
<dbReference type="GO" id="GO:0009002">
    <property type="term" value="F:serine-type D-Ala-D-Ala carboxypeptidase activity"/>
    <property type="evidence" value="ECO:0007669"/>
    <property type="project" value="UniProtKB-EC"/>
</dbReference>
<evidence type="ECO:0000256" key="23">
    <source>
        <dbReference type="ARBA" id="ARBA00044770"/>
    </source>
</evidence>